<dbReference type="OrthoDB" id="7960583at2"/>
<evidence type="ECO:0000256" key="2">
    <source>
        <dbReference type="ARBA" id="ARBA00022692"/>
    </source>
</evidence>
<evidence type="ECO:0008006" key="8">
    <source>
        <dbReference type="Google" id="ProtNLM"/>
    </source>
</evidence>
<dbReference type="EMBL" id="CP002542">
    <property type="protein sequence ID" value="AEA43576.1"/>
    <property type="molecule type" value="Genomic_DNA"/>
</dbReference>
<evidence type="ECO:0000256" key="5">
    <source>
        <dbReference type="SAM" id="Phobius"/>
    </source>
</evidence>
<feature type="transmembrane region" description="Helical" evidence="5">
    <location>
        <begin position="47"/>
        <end position="65"/>
    </location>
</feature>
<feature type="transmembrane region" description="Helical" evidence="5">
    <location>
        <begin position="95"/>
        <end position="115"/>
    </location>
</feature>
<accession>F2IFV5</accession>
<organism evidence="6 7">
    <name type="scientific">Fluviicola taffensis (strain DSM 16823 / NCIMB 13979 / RW262)</name>
    <dbReference type="NCBI Taxonomy" id="755732"/>
    <lineage>
        <taxon>Bacteria</taxon>
        <taxon>Pseudomonadati</taxon>
        <taxon>Bacteroidota</taxon>
        <taxon>Flavobacteriia</taxon>
        <taxon>Flavobacteriales</taxon>
        <taxon>Crocinitomicaceae</taxon>
        <taxon>Fluviicola</taxon>
    </lineage>
</organism>
<dbReference type="STRING" id="755732.Fluta_1584"/>
<evidence type="ECO:0000256" key="4">
    <source>
        <dbReference type="ARBA" id="ARBA00023136"/>
    </source>
</evidence>
<sequence precursor="true">MKKNAIIYWTTTSLFSVMMLFSASMYFTSPEVQANFTKMGFHDAFRIELGIAKIIGSLVLIIPLFKGSIKEWVYAGFGITLISASIMHATSDDPASMVVAPIIFLGVLATSYIFWKKRLQVAI</sequence>
<proteinExistence type="predicted"/>
<comment type="subcellular location">
    <subcellularLocation>
        <location evidence="1">Membrane</location>
        <topology evidence="1">Multi-pass membrane protein</topology>
    </subcellularLocation>
</comment>
<reference evidence="7" key="2">
    <citation type="submission" date="2011-02" db="EMBL/GenBank/DDBJ databases">
        <title>The complete genome of Fluviicola taffensis DSM 16823.</title>
        <authorList>
            <consortium name="US DOE Joint Genome Institute (JGI-PGF)"/>
            <person name="Lucas S."/>
            <person name="Copeland A."/>
            <person name="Lapidus A."/>
            <person name="Bruce D."/>
            <person name="Goodwin L."/>
            <person name="Pitluck S."/>
            <person name="Kyrpides N."/>
            <person name="Mavromatis K."/>
            <person name="Ivanova N."/>
            <person name="Mikhailova N."/>
            <person name="Pagani I."/>
            <person name="Chertkov O."/>
            <person name="Detter J.C."/>
            <person name="Han C."/>
            <person name="Tapia R."/>
            <person name="Land M."/>
            <person name="Hauser L."/>
            <person name="Markowitz V."/>
            <person name="Cheng J.-F."/>
            <person name="Hugenholtz P."/>
            <person name="Woyke T."/>
            <person name="Wu D."/>
            <person name="Tindall B."/>
            <person name="Pomrenke H.G."/>
            <person name="Brambilla E."/>
            <person name="Klenk H.-P."/>
            <person name="Eisen J.A."/>
        </authorList>
    </citation>
    <scope>NUCLEOTIDE SEQUENCE [LARGE SCALE GENOMIC DNA]</scope>
    <source>
        <strain evidence="7">DSM 16823 / RW262 / RW262</strain>
    </source>
</reference>
<dbReference type="GO" id="GO:0016020">
    <property type="term" value="C:membrane"/>
    <property type="evidence" value="ECO:0007669"/>
    <property type="project" value="UniProtKB-SubCell"/>
</dbReference>
<keyword evidence="2 5" id="KW-0812">Transmembrane</keyword>
<keyword evidence="4 5" id="KW-0472">Membrane</keyword>
<dbReference type="KEGG" id="fte:Fluta_1584"/>
<keyword evidence="3 5" id="KW-1133">Transmembrane helix</keyword>
<protein>
    <recommendedName>
        <fullName evidence="8">DoxX family protein</fullName>
    </recommendedName>
</protein>
<feature type="transmembrane region" description="Helical" evidence="5">
    <location>
        <begin position="72"/>
        <end position="89"/>
    </location>
</feature>
<evidence type="ECO:0000256" key="3">
    <source>
        <dbReference type="ARBA" id="ARBA00022989"/>
    </source>
</evidence>
<keyword evidence="7" id="KW-1185">Reference proteome</keyword>
<dbReference type="AlphaFoldDB" id="F2IFV5"/>
<dbReference type="Proteomes" id="UP000007463">
    <property type="component" value="Chromosome"/>
</dbReference>
<gene>
    <name evidence="6" type="ordered locus">Fluta_1584</name>
</gene>
<dbReference type="HOGENOM" id="CLU_142057_0_0_10"/>
<dbReference type="InterPro" id="IPR032808">
    <property type="entry name" value="DoxX"/>
</dbReference>
<evidence type="ECO:0000313" key="7">
    <source>
        <dbReference type="Proteomes" id="UP000007463"/>
    </source>
</evidence>
<evidence type="ECO:0000256" key="1">
    <source>
        <dbReference type="ARBA" id="ARBA00004141"/>
    </source>
</evidence>
<dbReference type="Pfam" id="PF13564">
    <property type="entry name" value="DoxX_2"/>
    <property type="match status" value="1"/>
</dbReference>
<reference evidence="6 7" key="1">
    <citation type="journal article" date="2011" name="Stand. Genomic Sci.">
        <title>Complete genome sequence of the gliding freshwater bacterium Fluviicola taffensis type strain (RW262).</title>
        <authorList>
            <person name="Woyke T."/>
            <person name="Chertkov O."/>
            <person name="Lapidus A."/>
            <person name="Nolan M."/>
            <person name="Lucas S."/>
            <person name="Del Rio T.G."/>
            <person name="Tice H."/>
            <person name="Cheng J.F."/>
            <person name="Tapia R."/>
            <person name="Han C."/>
            <person name="Goodwin L."/>
            <person name="Pitluck S."/>
            <person name="Liolios K."/>
            <person name="Pagani I."/>
            <person name="Ivanova N."/>
            <person name="Huntemann M."/>
            <person name="Mavromatis K."/>
            <person name="Mikhailova N."/>
            <person name="Pati A."/>
            <person name="Chen A."/>
            <person name="Palaniappan K."/>
            <person name="Land M."/>
            <person name="Hauser L."/>
            <person name="Brambilla E.M."/>
            <person name="Rohde M."/>
            <person name="Mwirichia R."/>
            <person name="Sikorski J."/>
            <person name="Tindall B.J."/>
            <person name="Goker M."/>
            <person name="Bristow J."/>
            <person name="Eisen J.A."/>
            <person name="Markowitz V."/>
            <person name="Hugenholtz P."/>
            <person name="Klenk H.P."/>
            <person name="Kyrpides N.C."/>
        </authorList>
    </citation>
    <scope>NUCLEOTIDE SEQUENCE [LARGE SCALE GENOMIC DNA]</scope>
    <source>
        <strain evidence="7">DSM 16823 / RW262 / RW262</strain>
    </source>
</reference>
<name>F2IFV5_FLUTR</name>
<evidence type="ECO:0000313" key="6">
    <source>
        <dbReference type="EMBL" id="AEA43576.1"/>
    </source>
</evidence>
<feature type="transmembrane region" description="Helical" evidence="5">
    <location>
        <begin position="7"/>
        <end position="27"/>
    </location>
</feature>
<dbReference type="eggNOG" id="ENOG5030YF0">
    <property type="taxonomic scope" value="Bacteria"/>
</dbReference>
<dbReference type="RefSeq" id="WP_013686347.1">
    <property type="nucleotide sequence ID" value="NC_015321.1"/>
</dbReference>